<accession>A0ABS7PVZ5</accession>
<evidence type="ECO:0000313" key="4">
    <source>
        <dbReference type="Proteomes" id="UP000706039"/>
    </source>
</evidence>
<keyword evidence="1" id="KW-0732">Signal</keyword>
<gene>
    <name evidence="3" type="ORF">K7G82_21045</name>
</gene>
<dbReference type="Proteomes" id="UP000706039">
    <property type="component" value="Unassembled WGS sequence"/>
</dbReference>
<dbReference type="InterPro" id="IPR050491">
    <property type="entry name" value="AmpC-like"/>
</dbReference>
<comment type="caution">
    <text evidence="3">The sequence shown here is derived from an EMBL/GenBank/DDBJ whole genome shotgun (WGS) entry which is preliminary data.</text>
</comment>
<dbReference type="RefSeq" id="WP_222991919.1">
    <property type="nucleotide sequence ID" value="NZ_JAINVV010000010.1"/>
</dbReference>
<proteinExistence type="predicted"/>
<dbReference type="InterPro" id="IPR001466">
    <property type="entry name" value="Beta-lactam-related"/>
</dbReference>
<feature type="signal peptide" evidence="1">
    <location>
        <begin position="1"/>
        <end position="27"/>
    </location>
</feature>
<sequence>MRGKTMFSLAKTFCATAALCAAAPALAAPDPETFRKQLDSFIEQEMRQEKVPGVSVAVLRKGEIVVAKGYGQADVENNVPVTTETIFQSGSVGKMFTAAAVLTQVEQGRMGLDDRVSKYLPGVPASWGAMTIRHLLTHTSGVANYGRDFDYRRDYTDDELVKLAAAMPLDFAPGARWNYSNTGYALLGILVKKATGKSYLEVLDSEVFKPLGMKTARGISDGDIVMHRASGYQLDGGVLKNQDFVSPTMNATADGSLYFSLDDMIAWARGVEQGKVLSDASWKQVYTPARLNSGKAYPYGFAWRLDSAAGKPRYHHGGAWQGFRTYYSRYLGDDLSIVLLTNSAATDLDAFVDGIAKLWDPALVAPAPRPKAEPDTARRVTALIETARTGALRQQDVPLVGAERLAMMNPHFADLMKPLGALTKLELVEREELGDDISYTFDASFGDRKMKVRYAVAPGNQVSSFFISQ</sequence>
<evidence type="ECO:0000256" key="1">
    <source>
        <dbReference type="SAM" id="SignalP"/>
    </source>
</evidence>
<protein>
    <submittedName>
        <fullName evidence="3">Beta-lactamase family protein</fullName>
    </submittedName>
</protein>
<dbReference type="PANTHER" id="PTHR46825:SF9">
    <property type="entry name" value="BETA-LACTAMASE-RELATED DOMAIN-CONTAINING PROTEIN"/>
    <property type="match status" value="1"/>
</dbReference>
<feature type="domain" description="Beta-lactamase-related" evidence="2">
    <location>
        <begin position="38"/>
        <end position="352"/>
    </location>
</feature>
<name>A0ABS7PVZ5_9SPHN</name>
<reference evidence="3 4" key="1">
    <citation type="submission" date="2021-08" db="EMBL/GenBank/DDBJ databases">
        <authorList>
            <person name="Tuo L."/>
        </authorList>
    </citation>
    <scope>NUCLEOTIDE SEQUENCE [LARGE SCALE GENOMIC DNA]</scope>
    <source>
        <strain evidence="3 4">JCM 31229</strain>
    </source>
</reference>
<dbReference type="Pfam" id="PF00144">
    <property type="entry name" value="Beta-lactamase"/>
    <property type="match status" value="1"/>
</dbReference>
<dbReference type="SUPFAM" id="SSF56601">
    <property type="entry name" value="beta-lactamase/transpeptidase-like"/>
    <property type="match status" value="1"/>
</dbReference>
<dbReference type="InterPro" id="IPR012338">
    <property type="entry name" value="Beta-lactam/transpept-like"/>
</dbReference>
<keyword evidence="4" id="KW-1185">Reference proteome</keyword>
<organism evidence="3 4">
    <name type="scientific">Sphingomonas colocasiae</name>
    <dbReference type="NCBI Taxonomy" id="1848973"/>
    <lineage>
        <taxon>Bacteria</taxon>
        <taxon>Pseudomonadati</taxon>
        <taxon>Pseudomonadota</taxon>
        <taxon>Alphaproteobacteria</taxon>
        <taxon>Sphingomonadales</taxon>
        <taxon>Sphingomonadaceae</taxon>
        <taxon>Sphingomonas</taxon>
    </lineage>
</organism>
<feature type="chain" id="PRO_5046938133" evidence="1">
    <location>
        <begin position="28"/>
        <end position="469"/>
    </location>
</feature>
<dbReference type="EMBL" id="JAINVV010000010">
    <property type="protein sequence ID" value="MBY8824805.1"/>
    <property type="molecule type" value="Genomic_DNA"/>
</dbReference>
<dbReference type="Gene3D" id="3.40.710.10">
    <property type="entry name" value="DD-peptidase/beta-lactamase superfamily"/>
    <property type="match status" value="1"/>
</dbReference>
<dbReference type="PANTHER" id="PTHR46825">
    <property type="entry name" value="D-ALANYL-D-ALANINE-CARBOXYPEPTIDASE/ENDOPEPTIDASE AMPH"/>
    <property type="match status" value="1"/>
</dbReference>
<evidence type="ECO:0000313" key="3">
    <source>
        <dbReference type="EMBL" id="MBY8824805.1"/>
    </source>
</evidence>
<evidence type="ECO:0000259" key="2">
    <source>
        <dbReference type="Pfam" id="PF00144"/>
    </source>
</evidence>